<evidence type="ECO:0000256" key="5">
    <source>
        <dbReference type="ARBA" id="ARBA00022884"/>
    </source>
</evidence>
<gene>
    <name evidence="13" type="ORF">EZV62_001994</name>
</gene>
<dbReference type="GO" id="GO:0003724">
    <property type="term" value="F:RNA helicase activity"/>
    <property type="evidence" value="ECO:0007669"/>
    <property type="project" value="UniProtKB-EC"/>
</dbReference>
<evidence type="ECO:0000313" key="13">
    <source>
        <dbReference type="EMBL" id="TXG73415.1"/>
    </source>
</evidence>
<dbReference type="InterPro" id="IPR000629">
    <property type="entry name" value="RNA-helicase_DEAD-box_CS"/>
</dbReference>
<dbReference type="GO" id="GO:0016887">
    <property type="term" value="F:ATP hydrolysis activity"/>
    <property type="evidence" value="ECO:0007669"/>
    <property type="project" value="RHEA"/>
</dbReference>
<dbReference type="InterPro" id="IPR001650">
    <property type="entry name" value="Helicase_C-like"/>
</dbReference>
<evidence type="ECO:0000256" key="9">
    <source>
        <dbReference type="RuleBase" id="RU365068"/>
    </source>
</evidence>
<keyword evidence="4 8" id="KW-0067">ATP-binding</keyword>
<dbReference type="FunFam" id="3.40.50.300:FF:000379">
    <property type="entry name" value="RNA helicase"/>
    <property type="match status" value="1"/>
</dbReference>
<dbReference type="EC" id="3.6.4.13" evidence="9"/>
<dbReference type="Pfam" id="PF00270">
    <property type="entry name" value="DEAD"/>
    <property type="match status" value="1"/>
</dbReference>
<feature type="domain" description="Helicase C-terminal" evidence="12">
    <location>
        <begin position="260"/>
        <end position="417"/>
    </location>
</feature>
<comment type="function">
    <text evidence="9">RNA helicase.</text>
</comment>
<dbReference type="Pfam" id="PF13959">
    <property type="entry name" value="CTE_SPB4"/>
    <property type="match status" value="1"/>
</dbReference>
<evidence type="ECO:0000256" key="10">
    <source>
        <dbReference type="SAM" id="MobiDB-lite"/>
    </source>
</evidence>
<dbReference type="InterPro" id="IPR044773">
    <property type="entry name" value="DDX18/Has1_DEADc"/>
</dbReference>
<keyword evidence="3 8" id="KW-0347">Helicase</keyword>
<dbReference type="SUPFAM" id="SSF52540">
    <property type="entry name" value="P-loop containing nucleoside triphosphate hydrolases"/>
    <property type="match status" value="1"/>
</dbReference>
<proteinExistence type="inferred from homology"/>
<name>A0A5C7IW29_9ROSI</name>
<feature type="region of interest" description="Disordered" evidence="10">
    <location>
        <begin position="1"/>
        <end position="39"/>
    </location>
</feature>
<evidence type="ECO:0000256" key="4">
    <source>
        <dbReference type="ARBA" id="ARBA00022840"/>
    </source>
</evidence>
<dbReference type="AlphaFoldDB" id="A0A5C7IW29"/>
<keyword evidence="5 9" id="KW-0694">RNA-binding</keyword>
<organism evidence="13 14">
    <name type="scientific">Acer yangbiense</name>
    <dbReference type="NCBI Taxonomy" id="1000413"/>
    <lineage>
        <taxon>Eukaryota</taxon>
        <taxon>Viridiplantae</taxon>
        <taxon>Streptophyta</taxon>
        <taxon>Embryophyta</taxon>
        <taxon>Tracheophyta</taxon>
        <taxon>Spermatophyta</taxon>
        <taxon>Magnoliopsida</taxon>
        <taxon>eudicotyledons</taxon>
        <taxon>Gunneridae</taxon>
        <taxon>Pentapetalae</taxon>
        <taxon>rosids</taxon>
        <taxon>malvids</taxon>
        <taxon>Sapindales</taxon>
        <taxon>Sapindaceae</taxon>
        <taxon>Hippocastanoideae</taxon>
        <taxon>Acereae</taxon>
        <taxon>Acer</taxon>
    </lineage>
</organism>
<evidence type="ECO:0000256" key="7">
    <source>
        <dbReference type="ARBA" id="ARBA00047984"/>
    </source>
</evidence>
<reference evidence="14" key="1">
    <citation type="journal article" date="2019" name="Gigascience">
        <title>De novo genome assembly of the endangered Acer yangbiense, a plant species with extremely small populations endemic to Yunnan Province, China.</title>
        <authorList>
            <person name="Yang J."/>
            <person name="Wariss H.M."/>
            <person name="Tao L."/>
            <person name="Zhang R."/>
            <person name="Yun Q."/>
            <person name="Hollingsworth P."/>
            <person name="Dao Z."/>
            <person name="Luo G."/>
            <person name="Guo H."/>
            <person name="Ma Y."/>
            <person name="Sun W."/>
        </authorList>
    </citation>
    <scope>NUCLEOTIDE SEQUENCE [LARGE SCALE GENOMIC DNA]</scope>
    <source>
        <strain evidence="14">cv. Malutang</strain>
    </source>
</reference>
<feature type="domain" description="Helicase ATP-binding" evidence="11">
    <location>
        <begin position="57"/>
        <end position="233"/>
    </location>
</feature>
<protein>
    <recommendedName>
        <fullName evidence="9">ATP-dependent RNA helicase</fullName>
        <ecNumber evidence="9">3.6.4.13</ecNumber>
    </recommendedName>
</protein>
<dbReference type="PROSITE" id="PS51192">
    <property type="entry name" value="HELICASE_ATP_BIND_1"/>
    <property type="match status" value="1"/>
</dbReference>
<evidence type="ECO:0000256" key="6">
    <source>
        <dbReference type="ARBA" id="ARBA00024357"/>
    </source>
</evidence>
<feature type="region of interest" description="Disordered" evidence="10">
    <location>
        <begin position="488"/>
        <end position="517"/>
    </location>
</feature>
<keyword evidence="14" id="KW-1185">Reference proteome</keyword>
<dbReference type="EMBL" id="VAHF01000001">
    <property type="protein sequence ID" value="TXG73415.1"/>
    <property type="molecule type" value="Genomic_DNA"/>
</dbReference>
<evidence type="ECO:0000256" key="3">
    <source>
        <dbReference type="ARBA" id="ARBA00022806"/>
    </source>
</evidence>
<dbReference type="InterPro" id="IPR025313">
    <property type="entry name" value="SPB4-like_CTE"/>
</dbReference>
<keyword evidence="2 8" id="KW-0378">Hydrolase</keyword>
<keyword evidence="1 8" id="KW-0547">Nucleotide-binding</keyword>
<comment type="domain">
    <text evidence="9">The Q motif is unique to and characteristic of the DEAD box family of RNA helicases and controls ATP binding and hydrolysis.</text>
</comment>
<dbReference type="InterPro" id="IPR027417">
    <property type="entry name" value="P-loop_NTPase"/>
</dbReference>
<dbReference type="SMART" id="SM00487">
    <property type="entry name" value="DEXDc"/>
    <property type="match status" value="1"/>
</dbReference>
<dbReference type="PROSITE" id="PS00039">
    <property type="entry name" value="DEAD_ATP_HELICASE"/>
    <property type="match status" value="1"/>
</dbReference>
<dbReference type="Proteomes" id="UP000323000">
    <property type="component" value="Chromosome 1"/>
</dbReference>
<dbReference type="GO" id="GO:0005524">
    <property type="term" value="F:ATP binding"/>
    <property type="evidence" value="ECO:0007669"/>
    <property type="project" value="UniProtKB-UniRule"/>
</dbReference>
<dbReference type="GO" id="GO:0003723">
    <property type="term" value="F:RNA binding"/>
    <property type="evidence" value="ECO:0007669"/>
    <property type="project" value="UniProtKB-UniRule"/>
</dbReference>
<dbReference type="PROSITE" id="PS51194">
    <property type="entry name" value="HELICASE_CTER"/>
    <property type="match status" value="1"/>
</dbReference>
<feature type="compositionally biased region" description="Basic and acidic residues" evidence="10">
    <location>
        <begin position="506"/>
        <end position="517"/>
    </location>
</feature>
<dbReference type="CDD" id="cd18787">
    <property type="entry name" value="SF2_C_DEAD"/>
    <property type="match status" value="1"/>
</dbReference>
<dbReference type="CDD" id="cd17942">
    <property type="entry name" value="DEADc_DDX18"/>
    <property type="match status" value="1"/>
</dbReference>
<dbReference type="SMART" id="SM00490">
    <property type="entry name" value="HELICc"/>
    <property type="match status" value="1"/>
</dbReference>
<dbReference type="Pfam" id="PF00271">
    <property type="entry name" value="Helicase_C"/>
    <property type="match status" value="1"/>
</dbReference>
<comment type="similarity">
    <text evidence="6">Belongs to the DEAD box helicase family. DDX18/HAS1 subfamily.</text>
</comment>
<evidence type="ECO:0000259" key="12">
    <source>
        <dbReference type="PROSITE" id="PS51194"/>
    </source>
</evidence>
<evidence type="ECO:0000256" key="2">
    <source>
        <dbReference type="ARBA" id="ARBA00022801"/>
    </source>
</evidence>
<dbReference type="InterPro" id="IPR011545">
    <property type="entry name" value="DEAD/DEAH_box_helicase_dom"/>
</dbReference>
<dbReference type="InterPro" id="IPR014001">
    <property type="entry name" value="Helicase_ATP-bd"/>
</dbReference>
<dbReference type="Gene3D" id="3.40.50.300">
    <property type="entry name" value="P-loop containing nucleotide triphosphate hydrolases"/>
    <property type="match status" value="2"/>
</dbReference>
<accession>A0A5C7IW29</accession>
<comment type="catalytic activity">
    <reaction evidence="7 9">
        <text>ATP + H2O = ADP + phosphate + H(+)</text>
        <dbReference type="Rhea" id="RHEA:13065"/>
        <dbReference type="ChEBI" id="CHEBI:15377"/>
        <dbReference type="ChEBI" id="CHEBI:15378"/>
        <dbReference type="ChEBI" id="CHEBI:30616"/>
        <dbReference type="ChEBI" id="CHEBI:43474"/>
        <dbReference type="ChEBI" id="CHEBI:456216"/>
        <dbReference type="EC" id="3.6.4.13"/>
    </reaction>
</comment>
<evidence type="ECO:0000256" key="1">
    <source>
        <dbReference type="ARBA" id="ARBA00022741"/>
    </source>
</evidence>
<evidence type="ECO:0000259" key="11">
    <source>
        <dbReference type="PROSITE" id="PS51192"/>
    </source>
</evidence>
<dbReference type="PANTHER" id="PTHR24031">
    <property type="entry name" value="RNA HELICASE"/>
    <property type="match status" value="1"/>
</dbReference>
<evidence type="ECO:0000256" key="8">
    <source>
        <dbReference type="RuleBase" id="RU000492"/>
    </source>
</evidence>
<sequence>MGKEELRRKRKRNRNGTKATATVSEEQRASDISDEEETQVEGMIEEGEERQIQARSIPPLLIGKDVLGAARTGSGKTLAFLIPAVELLYNVQFTPRNGTGVIVICPTRELAIQTHAVAKDLLKFHSQTVGLVIGGSARRGEAERIVKGVNLLVATPGRLLDHLQNTKGFIYKNLKCLIIDEADRILEANFEEEMKQIMKLLPKKDRQTALFSATQTKKVEDLARLSFQTTPVYIDVDDGRNKVTNEGLQQGYCVVPSAKRFVLLYSFLKRNLSKKVMVFFSSCNSVKFHSELLTYIQVECFDIHGKQKQQKRTTTFFDFCKAEKGILLCTDVAARGLDIPSVDWIVQYDPPDEPKEYIHRVGRTARGEGAKGNALLFLIPEELQFLRYLKAAKVPVKEYEFDQKKLANVQSHLEKLVDNNYYLNKSAKDAYRSYILAYNSHSMKDIFNVHRLDLQAVAASFCFSSPPKVNLTIDSSASKFRQKIRKVNGKGSRNGFSENNPYGRQGGEDDKRQIVRY</sequence>
<comment type="caution">
    <text evidence="13">The sequence shown here is derived from an EMBL/GenBank/DDBJ whole genome shotgun (WGS) entry which is preliminary data.</text>
</comment>
<evidence type="ECO:0000313" key="14">
    <source>
        <dbReference type="Proteomes" id="UP000323000"/>
    </source>
</evidence>
<dbReference type="SMART" id="SM01178">
    <property type="entry name" value="DUF4217"/>
    <property type="match status" value="1"/>
</dbReference>
<dbReference type="OrthoDB" id="10259640at2759"/>